<dbReference type="EMBL" id="JAOVZB010000002">
    <property type="protein sequence ID" value="MCV2402575.1"/>
    <property type="molecule type" value="Genomic_DNA"/>
</dbReference>
<name>A0ABT2YS43_9GAMM</name>
<keyword evidence="2" id="KW-0472">Membrane</keyword>
<gene>
    <name evidence="4" type="ORF">OFY17_06670</name>
</gene>
<dbReference type="PANTHER" id="PTHR34475:SF1">
    <property type="entry name" value="CYTOSKELETON PROTEIN RODZ"/>
    <property type="match status" value="1"/>
</dbReference>
<dbReference type="InterPro" id="IPR025194">
    <property type="entry name" value="RodZ-like_C"/>
</dbReference>
<evidence type="ECO:0000313" key="4">
    <source>
        <dbReference type="EMBL" id="MCV2402575.1"/>
    </source>
</evidence>
<evidence type="ECO:0000313" key="5">
    <source>
        <dbReference type="Proteomes" id="UP001209713"/>
    </source>
</evidence>
<feature type="transmembrane region" description="Helical" evidence="2">
    <location>
        <begin position="124"/>
        <end position="143"/>
    </location>
</feature>
<accession>A0ABT2YS43</accession>
<feature type="region of interest" description="Disordered" evidence="1">
    <location>
        <begin position="188"/>
        <end position="226"/>
    </location>
</feature>
<dbReference type="Pfam" id="PF13413">
    <property type="entry name" value="HTH_25"/>
    <property type="match status" value="1"/>
</dbReference>
<sequence>MTTRSTIDAAENTAISEEEIGSMEMINIGEQLSAQRLHQNLSVEHISKTLKITESQVTALESNDFGFFRSTTFARGYLKNYSKYLGLDTGIILSVFDDVLAHEKEPKVQFVDKVNKQTHFGDPIVIFISVVIVAILAFFVFWWPQNSSVVGLIPEDVKQGVEEVSPESNQLDPVNLLDQVDSKNVADAENDNEAFSSSNSADTDVQQEAPSEETSENVSVGESVAMEDEQTIEVVTGLSAETKAILADAGVNPEEVERTTQQVLEGKQDAELVEVDVEENSTELVVDDIEMTYVRDCWTEVRDATGRILFSGVKTAGSSLTLTGQAPYRVVLGYAKGVSALKFKGELVDISPYIRKDLARFELK</sequence>
<organism evidence="4 5">
    <name type="scientific">Marinomonas sargassi</name>
    <dbReference type="NCBI Taxonomy" id="2984494"/>
    <lineage>
        <taxon>Bacteria</taxon>
        <taxon>Pseudomonadati</taxon>
        <taxon>Pseudomonadota</taxon>
        <taxon>Gammaproteobacteria</taxon>
        <taxon>Oceanospirillales</taxon>
        <taxon>Oceanospirillaceae</taxon>
        <taxon>Marinomonas</taxon>
    </lineage>
</organism>
<feature type="compositionally biased region" description="Polar residues" evidence="1">
    <location>
        <begin position="193"/>
        <end position="209"/>
    </location>
</feature>
<dbReference type="Pfam" id="PF13464">
    <property type="entry name" value="RodZ_C"/>
    <property type="match status" value="1"/>
</dbReference>
<keyword evidence="2" id="KW-0812">Transmembrane</keyword>
<proteinExistence type="predicted"/>
<evidence type="ECO:0000256" key="1">
    <source>
        <dbReference type="SAM" id="MobiDB-lite"/>
    </source>
</evidence>
<keyword evidence="2" id="KW-1133">Transmembrane helix</keyword>
<dbReference type="Proteomes" id="UP001209713">
    <property type="component" value="Unassembled WGS sequence"/>
</dbReference>
<comment type="caution">
    <text evidence="4">The sequence shown here is derived from an EMBL/GenBank/DDBJ whole genome shotgun (WGS) entry which is preliminary data.</text>
</comment>
<dbReference type="InterPro" id="IPR010982">
    <property type="entry name" value="Lambda_DNA-bd_dom_sf"/>
</dbReference>
<dbReference type="Gene3D" id="1.10.260.40">
    <property type="entry name" value="lambda repressor-like DNA-binding domains"/>
    <property type="match status" value="1"/>
</dbReference>
<dbReference type="PANTHER" id="PTHR34475">
    <property type="match status" value="1"/>
</dbReference>
<evidence type="ECO:0000259" key="3">
    <source>
        <dbReference type="Pfam" id="PF13464"/>
    </source>
</evidence>
<dbReference type="InterPro" id="IPR050400">
    <property type="entry name" value="Bact_Cytoskel_RodZ"/>
</dbReference>
<protein>
    <submittedName>
        <fullName evidence="4">DUF4115 domain-containing protein</fullName>
    </submittedName>
</protein>
<evidence type="ECO:0000256" key="2">
    <source>
        <dbReference type="SAM" id="Phobius"/>
    </source>
</evidence>
<dbReference type="RefSeq" id="WP_263529955.1">
    <property type="nucleotide sequence ID" value="NZ_JAOVZB010000002.1"/>
</dbReference>
<keyword evidence="5" id="KW-1185">Reference proteome</keyword>
<feature type="domain" description="Cytoskeleton protein RodZ-like C-terminal" evidence="3">
    <location>
        <begin position="291"/>
        <end position="362"/>
    </location>
</feature>
<reference evidence="4 5" key="1">
    <citation type="submission" date="2022-10" db="EMBL/GenBank/DDBJ databases">
        <title>Marinomonas transparenta sp. nov. and Marinomonas sargassi sp. nov., isolated from marine alga (Sargassum natans (L.) Gaillon).</title>
        <authorList>
            <person name="Wang Y."/>
        </authorList>
    </citation>
    <scope>NUCLEOTIDE SEQUENCE [LARGE SCALE GENOMIC DNA]</scope>
    <source>
        <strain evidence="4 5">C2222</strain>
    </source>
</reference>